<dbReference type="Gene3D" id="2.20.28.20">
    <property type="entry name" value="Methionyl-tRNA synthetase, Zn-domain"/>
    <property type="match status" value="1"/>
</dbReference>
<dbReference type="Gene3D" id="2.40.50.140">
    <property type="entry name" value="Nucleic acid-binding proteins"/>
    <property type="match status" value="1"/>
</dbReference>
<evidence type="ECO:0000313" key="19">
    <source>
        <dbReference type="Proteomes" id="UP000323011"/>
    </source>
</evidence>
<dbReference type="InterPro" id="IPR015413">
    <property type="entry name" value="Methionyl/Leucyl_tRNA_Synth"/>
</dbReference>
<dbReference type="InterPro" id="IPR001412">
    <property type="entry name" value="aa-tRNA-synth_I_CS"/>
</dbReference>
<evidence type="ECO:0000256" key="11">
    <source>
        <dbReference type="ARBA" id="ARBA00023146"/>
    </source>
</evidence>
<proteinExistence type="inferred from homology"/>
<evidence type="ECO:0000256" key="10">
    <source>
        <dbReference type="ARBA" id="ARBA00022917"/>
    </source>
</evidence>
<dbReference type="PROSITE" id="PS50886">
    <property type="entry name" value="TRBD"/>
    <property type="match status" value="1"/>
</dbReference>
<dbReference type="CDD" id="cd07957">
    <property type="entry name" value="Anticodon_Ia_Met"/>
    <property type="match status" value="1"/>
</dbReference>
<evidence type="ECO:0000256" key="13">
    <source>
        <dbReference type="ARBA" id="ARBA00047364"/>
    </source>
</evidence>
<dbReference type="GO" id="GO:0000049">
    <property type="term" value="F:tRNA binding"/>
    <property type="evidence" value="ECO:0007669"/>
    <property type="project" value="UniProtKB-UniRule"/>
</dbReference>
<keyword evidence="6 15" id="KW-0436">Ligase</keyword>
<organism evidence="18 19">
    <name type="scientific">Cafeteria roenbergensis</name>
    <name type="common">Marine flagellate</name>
    <dbReference type="NCBI Taxonomy" id="33653"/>
    <lineage>
        <taxon>Eukaryota</taxon>
        <taxon>Sar</taxon>
        <taxon>Stramenopiles</taxon>
        <taxon>Bigyra</taxon>
        <taxon>Opalozoa</taxon>
        <taxon>Bicosoecida</taxon>
        <taxon>Cafeteriaceae</taxon>
        <taxon>Cafeteria</taxon>
    </lineage>
</organism>
<dbReference type="PROSITE" id="PS00178">
    <property type="entry name" value="AA_TRNA_LIGASE_I"/>
    <property type="match status" value="1"/>
</dbReference>
<keyword evidence="8 15" id="KW-0067">ATP-binding</keyword>
<dbReference type="Proteomes" id="UP000323011">
    <property type="component" value="Unassembled WGS sequence"/>
</dbReference>
<dbReference type="NCBIfam" id="TIGR00398">
    <property type="entry name" value="metG"/>
    <property type="match status" value="1"/>
</dbReference>
<keyword evidence="19" id="KW-1185">Reference proteome</keyword>
<dbReference type="InterPro" id="IPR002547">
    <property type="entry name" value="tRNA-bd_dom"/>
</dbReference>
<feature type="region of interest" description="Disordered" evidence="16">
    <location>
        <begin position="835"/>
        <end position="870"/>
    </location>
</feature>
<gene>
    <name evidence="18" type="ORF">FNF29_05145</name>
</gene>
<evidence type="ECO:0000256" key="7">
    <source>
        <dbReference type="ARBA" id="ARBA00022741"/>
    </source>
</evidence>
<keyword evidence="9 14" id="KW-0694">RNA-binding</keyword>
<dbReference type="EMBL" id="VLTN01000033">
    <property type="protein sequence ID" value="KAA0150570.1"/>
    <property type="molecule type" value="Genomic_DNA"/>
</dbReference>
<dbReference type="InterPro" id="IPR033911">
    <property type="entry name" value="MetRS_core"/>
</dbReference>
<dbReference type="CDD" id="cd00814">
    <property type="entry name" value="MetRS_core"/>
    <property type="match status" value="1"/>
</dbReference>
<dbReference type="AlphaFoldDB" id="A0A5A8CES7"/>
<comment type="catalytic activity">
    <reaction evidence="13">
        <text>tRNA(Met) + L-methionine + ATP = L-methionyl-tRNA(Met) + AMP + diphosphate</text>
        <dbReference type="Rhea" id="RHEA:13481"/>
        <dbReference type="Rhea" id="RHEA-COMP:9667"/>
        <dbReference type="Rhea" id="RHEA-COMP:9698"/>
        <dbReference type="ChEBI" id="CHEBI:30616"/>
        <dbReference type="ChEBI" id="CHEBI:33019"/>
        <dbReference type="ChEBI" id="CHEBI:57844"/>
        <dbReference type="ChEBI" id="CHEBI:78442"/>
        <dbReference type="ChEBI" id="CHEBI:78530"/>
        <dbReference type="ChEBI" id="CHEBI:456215"/>
        <dbReference type="EC" id="6.1.1.10"/>
    </reaction>
</comment>
<dbReference type="SUPFAM" id="SSF52374">
    <property type="entry name" value="Nucleotidylyl transferase"/>
    <property type="match status" value="1"/>
</dbReference>
<dbReference type="GO" id="GO:0005524">
    <property type="term" value="F:ATP binding"/>
    <property type="evidence" value="ECO:0007669"/>
    <property type="project" value="UniProtKB-KW"/>
</dbReference>
<dbReference type="InterPro" id="IPR014758">
    <property type="entry name" value="Met-tRNA_synth"/>
</dbReference>
<dbReference type="GO" id="GO:0006431">
    <property type="term" value="P:methionyl-tRNA aminoacylation"/>
    <property type="evidence" value="ECO:0007669"/>
    <property type="project" value="InterPro"/>
</dbReference>
<dbReference type="PANTHER" id="PTHR45765">
    <property type="entry name" value="METHIONINE--TRNA LIGASE"/>
    <property type="match status" value="1"/>
</dbReference>
<dbReference type="GO" id="GO:0017101">
    <property type="term" value="C:aminoacyl-tRNA synthetase multienzyme complex"/>
    <property type="evidence" value="ECO:0007669"/>
    <property type="project" value="TreeGrafter"/>
</dbReference>
<evidence type="ECO:0000313" key="18">
    <source>
        <dbReference type="EMBL" id="KAA0150570.1"/>
    </source>
</evidence>
<evidence type="ECO:0000256" key="5">
    <source>
        <dbReference type="ARBA" id="ARBA00022555"/>
    </source>
</evidence>
<dbReference type="InterPro" id="IPR023458">
    <property type="entry name" value="Met-tRNA_ligase_1"/>
</dbReference>
<dbReference type="InterPro" id="IPR029038">
    <property type="entry name" value="MetRS_Zn"/>
</dbReference>
<dbReference type="GO" id="GO:0004825">
    <property type="term" value="F:methionine-tRNA ligase activity"/>
    <property type="evidence" value="ECO:0007669"/>
    <property type="project" value="UniProtKB-EC"/>
</dbReference>
<dbReference type="CDD" id="cd02799">
    <property type="entry name" value="tRNA_bind_EMAP-II_like"/>
    <property type="match status" value="1"/>
</dbReference>
<evidence type="ECO:0000256" key="3">
    <source>
        <dbReference type="ARBA" id="ARBA00012838"/>
    </source>
</evidence>
<dbReference type="InterPro" id="IPR041872">
    <property type="entry name" value="Anticodon_Met"/>
</dbReference>
<feature type="compositionally biased region" description="Gly residues" evidence="16">
    <location>
        <begin position="844"/>
        <end position="862"/>
    </location>
</feature>
<evidence type="ECO:0000256" key="4">
    <source>
        <dbReference type="ARBA" id="ARBA00022490"/>
    </source>
</evidence>
<evidence type="ECO:0000256" key="9">
    <source>
        <dbReference type="ARBA" id="ARBA00022884"/>
    </source>
</evidence>
<keyword evidence="7 15" id="KW-0547">Nucleotide-binding</keyword>
<dbReference type="NCBIfam" id="NF001100">
    <property type="entry name" value="PRK00133.1"/>
    <property type="match status" value="1"/>
</dbReference>
<dbReference type="Pfam" id="PF19303">
    <property type="entry name" value="Anticodon_3"/>
    <property type="match status" value="1"/>
</dbReference>
<dbReference type="Gene3D" id="1.10.730.10">
    <property type="entry name" value="Isoleucyl-tRNA Synthetase, Domain 1"/>
    <property type="match status" value="1"/>
</dbReference>
<name>A0A5A8CES7_CAFRO</name>
<dbReference type="InterPro" id="IPR012340">
    <property type="entry name" value="NA-bd_OB-fold"/>
</dbReference>
<evidence type="ECO:0000259" key="17">
    <source>
        <dbReference type="PROSITE" id="PS50886"/>
    </source>
</evidence>
<dbReference type="InterPro" id="IPR009080">
    <property type="entry name" value="tRNAsynth_Ia_anticodon-bd"/>
</dbReference>
<evidence type="ECO:0000256" key="14">
    <source>
        <dbReference type="PROSITE-ProRule" id="PRU00209"/>
    </source>
</evidence>
<dbReference type="OMA" id="PGAESHY"/>
<comment type="caution">
    <text evidence="18">The sequence shown here is derived from an EMBL/GenBank/DDBJ whole genome shotgun (WGS) entry which is preliminary data.</text>
</comment>
<evidence type="ECO:0000256" key="12">
    <source>
        <dbReference type="ARBA" id="ARBA00030904"/>
    </source>
</evidence>
<feature type="region of interest" description="Disordered" evidence="16">
    <location>
        <begin position="198"/>
        <end position="225"/>
    </location>
</feature>
<feature type="domain" description="TRNA-binding" evidence="17">
    <location>
        <begin position="878"/>
        <end position="982"/>
    </location>
</feature>
<keyword evidence="11 15" id="KW-0030">Aminoacyl-tRNA synthetase</keyword>
<evidence type="ECO:0000256" key="8">
    <source>
        <dbReference type="ARBA" id="ARBA00022840"/>
    </source>
</evidence>
<evidence type="ECO:0000256" key="1">
    <source>
        <dbReference type="ARBA" id="ARBA00004496"/>
    </source>
</evidence>
<dbReference type="FunFam" id="2.20.28.20:FF:000001">
    <property type="entry name" value="Methionine--tRNA ligase"/>
    <property type="match status" value="1"/>
</dbReference>
<dbReference type="PRINTS" id="PR01041">
    <property type="entry name" value="TRNASYNTHMET"/>
</dbReference>
<dbReference type="Gene3D" id="3.40.50.620">
    <property type="entry name" value="HUPs"/>
    <property type="match status" value="1"/>
</dbReference>
<keyword evidence="4" id="KW-0963">Cytoplasm</keyword>
<protein>
    <recommendedName>
        <fullName evidence="3">methionine--tRNA ligase</fullName>
        <ecNumber evidence="3">6.1.1.10</ecNumber>
    </recommendedName>
    <alternativeName>
        <fullName evidence="12">Methionyl-tRNA synthetase</fullName>
    </alternativeName>
</protein>
<accession>A0A5A8CES7</accession>
<dbReference type="SUPFAM" id="SSF57770">
    <property type="entry name" value="Methionyl-tRNA synthetase (MetRS), Zn-domain"/>
    <property type="match status" value="1"/>
</dbReference>
<dbReference type="GO" id="GO:0005829">
    <property type="term" value="C:cytosol"/>
    <property type="evidence" value="ECO:0007669"/>
    <property type="project" value="TreeGrafter"/>
</dbReference>
<comment type="similarity">
    <text evidence="2 15">Belongs to the class-I aminoacyl-tRNA synthetase family.</text>
</comment>
<dbReference type="InterPro" id="IPR014729">
    <property type="entry name" value="Rossmann-like_a/b/a_fold"/>
</dbReference>
<evidence type="ECO:0000256" key="15">
    <source>
        <dbReference type="RuleBase" id="RU363039"/>
    </source>
</evidence>
<keyword evidence="5 14" id="KW-0820">tRNA-binding</keyword>
<sequence length="1047" mass="110966">MADGTEAAYARRWLVQATLRTARLAELSDEDGWKAASIVARHWDAGGCVSPSPWAFCAASVSLRLKLLLVDDGRAVSTAAEASQKAIAAETLSVADTGAAVAPVGAAAFPEPARSPSASEIATAEVAMVRLLGFDRSAAMDPRCLAHEGLPLLDLAATASCGTSLGQLCALEAKKLEAIARKEAIRVGSAAAAKAKGGTKGQYEGKTVERSEVPRRRRAAKSAGPVLPEAGKDNVLITSALPYVNNVPHLGNIIGCVLSADVYARWCRLRPDKNVVYICGTDEYGTATEMKALQEGLTPRQICDKYHAIHRGVYEWFDIGFDFFGRTSHPDPKHSAGWPQTEIAQEIFKGLSARGLVKEQSVEQVFCTGCTRFLADRFVEGVCPHCEDDDARGDQCDSCGKLLNATELKSPRCSVDKSHSVEVRDSSHVFLDLPSLGGELTSLVEERAASKAWSSNCVATTRAWLANGLQPRCISRDLTWGTPVPHPGFESKVFYVWYDAPIGYMSMTANYTGGYESEGWRKWWQPDGSAGKVRLAQFMGKDNIPFHSVIFPACLKGSKPASASAAASSAKDRPWTVVEEMSTTEYLQYEGGRFSKSRGVGVFGDNAKDTGLSADVWRFYLLSVRPETSDTAFSWDDLAARNNSLLLAIVGNFVNRTLSLAVKAGGTVPALRPEAFGPAEAALFESADAALAEYNEALAGRSLRSGLNAALRVAGAGNSFIQATEPWTLKKEGKDAEYHNAIALALHMVHLVAVVFEPYMPSFADRVCHLLDADHLPFVPDTFNRAGTLPVGHAVLPAVPLFRPITDDDVASWRARFGGSDGSAAGAAAAASAGAAADKKGKGKGGAKGGAAKGKGKGGAKGGAAKAKAAHADTSLPPFARVDLRVGRIVRAWDHPDADKLFCEEIDCGDADGPRQIASGLRAHYTAEQLKDRLVVVVANLKPVKMRGFTSNGMVLCANSADRSKVEFVDVPAGAKVGDRVHCGDIIPAGSAPDSEINLKGKGTNPWGEIFPGLRTDSGCVACFDGTPMTVGGAQLTAPSLADAQLS</sequence>
<dbReference type="EC" id="6.1.1.10" evidence="3"/>
<evidence type="ECO:0000256" key="6">
    <source>
        <dbReference type="ARBA" id="ARBA00022598"/>
    </source>
</evidence>
<keyword evidence="10 15" id="KW-0648">Protein biosynthesis</keyword>
<dbReference type="PANTHER" id="PTHR45765:SF1">
    <property type="entry name" value="METHIONINE--TRNA LIGASE, CYTOPLASMIC"/>
    <property type="match status" value="1"/>
</dbReference>
<reference evidence="18 19" key="1">
    <citation type="submission" date="2019-07" db="EMBL/GenBank/DDBJ databases">
        <title>Genomes of Cafeteria roenbergensis.</title>
        <authorList>
            <person name="Fischer M.G."/>
            <person name="Hackl T."/>
            <person name="Roman M."/>
        </authorList>
    </citation>
    <scope>NUCLEOTIDE SEQUENCE [LARGE SCALE GENOMIC DNA]</scope>
    <source>
        <strain evidence="18 19">BVI</strain>
    </source>
</reference>
<evidence type="ECO:0000256" key="16">
    <source>
        <dbReference type="SAM" id="MobiDB-lite"/>
    </source>
</evidence>
<dbReference type="SUPFAM" id="SSF47323">
    <property type="entry name" value="Anticodon-binding domain of a subclass of class I aminoacyl-tRNA synthetases"/>
    <property type="match status" value="1"/>
</dbReference>
<comment type="subcellular location">
    <subcellularLocation>
        <location evidence="1">Cytoplasm</location>
    </subcellularLocation>
</comment>
<dbReference type="SUPFAM" id="SSF50249">
    <property type="entry name" value="Nucleic acid-binding proteins"/>
    <property type="match status" value="1"/>
</dbReference>
<dbReference type="Pfam" id="PF01588">
    <property type="entry name" value="tRNA_bind"/>
    <property type="match status" value="1"/>
</dbReference>
<dbReference type="Pfam" id="PF09334">
    <property type="entry name" value="tRNA-synt_1g"/>
    <property type="match status" value="1"/>
</dbReference>
<evidence type="ECO:0000256" key="2">
    <source>
        <dbReference type="ARBA" id="ARBA00005594"/>
    </source>
</evidence>